<evidence type="ECO:0000256" key="1">
    <source>
        <dbReference type="SAM" id="Phobius"/>
    </source>
</evidence>
<accession>A0A367VVU4</accession>
<dbReference type="EMBL" id="JPWF01000031">
    <property type="protein sequence ID" value="RCK29733.1"/>
    <property type="molecule type" value="Genomic_DNA"/>
</dbReference>
<name>A0A367VVU4_9PROT</name>
<sequence length="149" mass="15518">MYLEGLEMDGAAKQAVNNTVNIMPDERYVIVESSGQLKQAMETDAETVIITNEKVADGVRRLSLVKKAAVVAAIGGAGVAAVNAWNPIGWGAAALTAVSGGSILWAVALVGGGTIALAILNGYQVENKTETILPDGTIIKNTLNLRKKK</sequence>
<organism evidence="2 3">
    <name type="scientific">Thalassospira profundimaris</name>
    <dbReference type="NCBI Taxonomy" id="502049"/>
    <lineage>
        <taxon>Bacteria</taxon>
        <taxon>Pseudomonadati</taxon>
        <taxon>Pseudomonadota</taxon>
        <taxon>Alphaproteobacteria</taxon>
        <taxon>Rhodospirillales</taxon>
        <taxon>Thalassospiraceae</taxon>
        <taxon>Thalassospira</taxon>
    </lineage>
</organism>
<keyword evidence="1" id="KW-1133">Transmembrane helix</keyword>
<evidence type="ECO:0000313" key="3">
    <source>
        <dbReference type="Proteomes" id="UP000253226"/>
    </source>
</evidence>
<evidence type="ECO:0000313" key="2">
    <source>
        <dbReference type="EMBL" id="RCK29733.1"/>
    </source>
</evidence>
<comment type="caution">
    <text evidence="2">The sequence shown here is derived from an EMBL/GenBank/DDBJ whole genome shotgun (WGS) entry which is preliminary data.</text>
</comment>
<reference evidence="2 3" key="1">
    <citation type="submission" date="2014-07" db="EMBL/GenBank/DDBJ databases">
        <title>Draft genome sequence of Thalassospira profundimaris 35.</title>
        <authorList>
            <person name="Lai Q."/>
            <person name="Shao Z."/>
        </authorList>
    </citation>
    <scope>NUCLEOTIDE SEQUENCE [LARGE SCALE GENOMIC DNA]</scope>
    <source>
        <strain evidence="2 3">35</strain>
    </source>
</reference>
<feature type="transmembrane region" description="Helical" evidence="1">
    <location>
        <begin position="68"/>
        <end position="86"/>
    </location>
</feature>
<feature type="transmembrane region" description="Helical" evidence="1">
    <location>
        <begin position="92"/>
        <end position="120"/>
    </location>
</feature>
<gene>
    <name evidence="2" type="ORF">TH19_22905</name>
</gene>
<proteinExistence type="predicted"/>
<keyword evidence="1" id="KW-0472">Membrane</keyword>
<dbReference type="AlphaFoldDB" id="A0A367VVU4"/>
<keyword evidence="1" id="KW-0812">Transmembrane</keyword>
<protein>
    <submittedName>
        <fullName evidence="2">Uncharacterized protein</fullName>
    </submittedName>
</protein>
<dbReference type="Proteomes" id="UP000253226">
    <property type="component" value="Unassembled WGS sequence"/>
</dbReference>